<dbReference type="AlphaFoldDB" id="A0A1I8PY20"/>
<dbReference type="PANTHER" id="PTHR21054">
    <property type="entry name" value="ZINC METALLOPROTEINASE-RELATED"/>
    <property type="match status" value="1"/>
</dbReference>
<proteinExistence type="predicted"/>
<dbReference type="KEGG" id="scac:106082019"/>
<dbReference type="Proteomes" id="UP000095300">
    <property type="component" value="Unassembled WGS sequence"/>
</dbReference>
<reference evidence="1" key="1">
    <citation type="submission" date="2020-05" db="UniProtKB">
        <authorList>
            <consortium name="EnsemblMetazoa"/>
        </authorList>
    </citation>
    <scope>IDENTIFICATION</scope>
    <source>
        <strain evidence="1">USDA</strain>
    </source>
</reference>
<keyword evidence="2" id="KW-1185">Reference proteome</keyword>
<organism evidence="1 2">
    <name type="scientific">Stomoxys calcitrans</name>
    <name type="common">Stable fly</name>
    <name type="synonym">Conops calcitrans</name>
    <dbReference type="NCBI Taxonomy" id="35570"/>
    <lineage>
        <taxon>Eukaryota</taxon>
        <taxon>Metazoa</taxon>
        <taxon>Ecdysozoa</taxon>
        <taxon>Arthropoda</taxon>
        <taxon>Hexapoda</taxon>
        <taxon>Insecta</taxon>
        <taxon>Pterygota</taxon>
        <taxon>Neoptera</taxon>
        <taxon>Endopterygota</taxon>
        <taxon>Diptera</taxon>
        <taxon>Brachycera</taxon>
        <taxon>Muscomorpha</taxon>
        <taxon>Muscoidea</taxon>
        <taxon>Muscidae</taxon>
        <taxon>Stomoxys</taxon>
    </lineage>
</organism>
<sequence length="497" mass="57456">MQHVNVNVQQKKQTNQSNTMSSSCLHAIKLLNLKENEIIPHRFLLLKGIVEGQKCGEPENVSLDIENTPQLASSDSSSGKFKFLLDLGVEKRTIDIKIKYCNALLELQFEYKPKCCNYALQPLLIIAQDENSNDDRVELYRQIIDLNLLLIQSVYAEKLNERSYGRLCFCFKDQCQVFVSSLRKEEIWQKSEHDLWSHFAKEILLSKWGQEDSQLKFVAFINCSRYLSDEVVQTQDFSYENIRKHIQGHAACGAGGLALFSCTYFYAWPCKFDETLQCFEDKRKLDLTKEPDESNYRKTRGGVYASSLGAVCHEIGHIFDLGHDLEGVMGTNFDYINNVFIINTMTEHLPHRIVQQKSNVAKPRFTQLKKTAANGFLDCYREQKENDSFYFSPNSAIILAHHPWLSDTASEVAAIDNNDFDVDFAEDKLSLVATKYSLKIIEIRTNINSVVAEWFEFQKHQQQPVFQFDIRKFQNRLKKDCHIFVMSSRGHIKKLFI</sequence>
<dbReference type="Pfam" id="PF12044">
    <property type="entry name" value="Metallopep"/>
    <property type="match status" value="1"/>
</dbReference>
<dbReference type="VEuPathDB" id="VectorBase:SCAU012132"/>
<accession>A0A1I8PY20</accession>
<dbReference type="InterPro" id="IPR021917">
    <property type="entry name" value="Unchr_Zn-peptidase-like"/>
</dbReference>
<evidence type="ECO:0000313" key="1">
    <source>
        <dbReference type="EnsemblMetazoa" id="SCAU012132-PA"/>
    </source>
</evidence>
<dbReference type="InterPro" id="IPR053002">
    <property type="entry name" value="Metalloproteinase_M10B"/>
</dbReference>
<name>A0A1I8PY20_STOCA</name>
<protein>
    <submittedName>
        <fullName evidence="1">Uncharacterized protein</fullName>
    </submittedName>
</protein>
<evidence type="ECO:0000313" key="2">
    <source>
        <dbReference type="Proteomes" id="UP000095300"/>
    </source>
</evidence>
<dbReference type="PANTHER" id="PTHR21054:SF2">
    <property type="entry name" value="MIP04191P"/>
    <property type="match status" value="1"/>
</dbReference>
<dbReference type="OrthoDB" id="74460at2759"/>
<gene>
    <name evidence="1" type="primary">106082019</name>
</gene>
<dbReference type="EnsemblMetazoa" id="SCAU012132-RA">
    <property type="protein sequence ID" value="SCAU012132-PA"/>
    <property type="gene ID" value="SCAU012132"/>
</dbReference>